<gene>
    <name evidence="1" type="ORF">MMF97_08825</name>
</gene>
<name>A0ABS9ZWX4_9SPHI</name>
<protein>
    <submittedName>
        <fullName evidence="1">Uncharacterized protein</fullName>
    </submittedName>
</protein>
<accession>A0ABS9ZWX4</accession>
<proteinExistence type="predicted"/>
<sequence length="67" mass="7679">MKFAEIGLENGLDLACDIGLILAVFNERRFWPEWYQYKQKDSTKIELPERGSGNIKLGYLLSVVSTL</sequence>
<reference evidence="1" key="1">
    <citation type="submission" date="2022-03" db="EMBL/GenBank/DDBJ databases">
        <authorList>
            <person name="Woo C.Y."/>
        </authorList>
    </citation>
    <scope>NUCLEOTIDE SEQUENCE</scope>
    <source>
        <strain evidence="1">CYS-01</strain>
    </source>
</reference>
<keyword evidence="2" id="KW-1185">Reference proteome</keyword>
<evidence type="ECO:0000313" key="1">
    <source>
        <dbReference type="EMBL" id="MCJ0742811.1"/>
    </source>
</evidence>
<dbReference type="RefSeq" id="WP_243361612.1">
    <property type="nucleotide sequence ID" value="NZ_JALGBH010000002.1"/>
</dbReference>
<comment type="caution">
    <text evidence="1">The sequence shown here is derived from an EMBL/GenBank/DDBJ whole genome shotgun (WGS) entry which is preliminary data.</text>
</comment>
<dbReference type="EMBL" id="JALGBH010000002">
    <property type="protein sequence ID" value="MCJ0742811.1"/>
    <property type="molecule type" value="Genomic_DNA"/>
</dbReference>
<evidence type="ECO:0000313" key="2">
    <source>
        <dbReference type="Proteomes" id="UP001165460"/>
    </source>
</evidence>
<organism evidence="1 2">
    <name type="scientific">Pedobacter montanisoli</name>
    <dbReference type="NCBI Taxonomy" id="2923277"/>
    <lineage>
        <taxon>Bacteria</taxon>
        <taxon>Pseudomonadati</taxon>
        <taxon>Bacteroidota</taxon>
        <taxon>Sphingobacteriia</taxon>
        <taxon>Sphingobacteriales</taxon>
        <taxon>Sphingobacteriaceae</taxon>
        <taxon>Pedobacter</taxon>
    </lineage>
</organism>
<dbReference type="Proteomes" id="UP001165460">
    <property type="component" value="Unassembled WGS sequence"/>
</dbReference>